<gene>
    <name evidence="2" type="ORF">GCM10007877_36300</name>
</gene>
<dbReference type="Proteomes" id="UP001156870">
    <property type="component" value="Unassembled WGS sequence"/>
</dbReference>
<organism evidence="2 3">
    <name type="scientific">Marinibactrum halimedae</name>
    <dbReference type="NCBI Taxonomy" id="1444977"/>
    <lineage>
        <taxon>Bacteria</taxon>
        <taxon>Pseudomonadati</taxon>
        <taxon>Pseudomonadota</taxon>
        <taxon>Gammaproteobacteria</taxon>
        <taxon>Cellvibrionales</taxon>
        <taxon>Cellvibrionaceae</taxon>
        <taxon>Marinibactrum</taxon>
    </lineage>
</organism>
<keyword evidence="1" id="KW-0812">Transmembrane</keyword>
<evidence type="ECO:0000256" key="1">
    <source>
        <dbReference type="SAM" id="Phobius"/>
    </source>
</evidence>
<name>A0AA37TCN9_9GAMM</name>
<comment type="caution">
    <text evidence="2">The sequence shown here is derived from an EMBL/GenBank/DDBJ whole genome shotgun (WGS) entry which is preliminary data.</text>
</comment>
<keyword evidence="1" id="KW-1133">Transmembrane helix</keyword>
<accession>A0AA37TCN9</accession>
<protein>
    <submittedName>
        <fullName evidence="2">Uncharacterized protein</fullName>
    </submittedName>
</protein>
<dbReference type="EMBL" id="BSPD01000093">
    <property type="protein sequence ID" value="GLS27911.1"/>
    <property type="molecule type" value="Genomic_DNA"/>
</dbReference>
<feature type="transmembrane region" description="Helical" evidence="1">
    <location>
        <begin position="128"/>
        <end position="150"/>
    </location>
</feature>
<keyword evidence="1" id="KW-0472">Membrane</keyword>
<dbReference type="AlphaFoldDB" id="A0AA37TCN9"/>
<evidence type="ECO:0000313" key="3">
    <source>
        <dbReference type="Proteomes" id="UP001156870"/>
    </source>
</evidence>
<proteinExistence type="predicted"/>
<evidence type="ECO:0000313" key="2">
    <source>
        <dbReference type="EMBL" id="GLS27911.1"/>
    </source>
</evidence>
<reference evidence="2 3" key="1">
    <citation type="journal article" date="2014" name="Int. J. Syst. Evol. Microbiol.">
        <title>Complete genome sequence of Corynebacterium casei LMG S-19264T (=DSM 44701T), isolated from a smear-ripened cheese.</title>
        <authorList>
            <consortium name="US DOE Joint Genome Institute (JGI-PGF)"/>
            <person name="Walter F."/>
            <person name="Albersmeier A."/>
            <person name="Kalinowski J."/>
            <person name="Ruckert C."/>
        </authorList>
    </citation>
    <scope>NUCLEOTIDE SEQUENCE [LARGE SCALE GENOMIC DNA]</scope>
    <source>
        <strain evidence="2 3">NBRC 110095</strain>
    </source>
</reference>
<sequence>MKILIIKTEHKIALVLAFIFFLGYQLTPEPSLNELVSFEGEVKSVNKKKAAGFTMYLVSEDGETKVFNIPNSSKVINKEISLLSDAYIVEVLYDPRYSMKGNSFDVWQLKRDEAILIGYDESRDTAKLYSLIFISCSLFSFFVFLMLQVFSKKT</sequence>
<keyword evidence="3" id="KW-1185">Reference proteome</keyword>
<dbReference type="RefSeq" id="WP_232595895.1">
    <property type="nucleotide sequence ID" value="NZ_BSPD01000093.1"/>
</dbReference>